<dbReference type="EMBL" id="KQ234488">
    <property type="protein sequence ID" value="KMZ77152.1"/>
    <property type="molecule type" value="Genomic_DNA"/>
</dbReference>
<protein>
    <recommendedName>
        <fullName evidence="3">VIR protein</fullName>
    </recommendedName>
</protein>
<name>A0A0J9S542_PLAVI</name>
<sequence length="339" mass="39852">MLKYTIFKINISTNVVITIATEINCKKYPFLENVWKLFVEYNNDTYDPEESLDDLCDDIISEYPERGMNKYQLFCIKLLRNLWHASEVTYDKDMSPSERCSNINKWLYFYRKIDPVPKEFIKKVFNIIVNLEEIIQEYKECKYSPYEEFIEPEKILKLSIFVDNYEVVENVLKHEGHKDFTSCVNYINECATIYRDLNATYCKDNYRKNPKYNSLCEEIKTFNDTYDELSRIPQLSVKLADLNSPIPEDKVPLSSVVKDQTSTAAHFDFLSDPLKSKISTGIGFTPARRLFYGQNRGVKGNNFLDEAEINEIFHNNPNFGNIESDNSTYNIGYHNMEEY</sequence>
<dbReference type="AlphaFoldDB" id="A0A0J9S542"/>
<accession>A0A0J9S542</accession>
<evidence type="ECO:0000313" key="1">
    <source>
        <dbReference type="EMBL" id="KMZ77152.1"/>
    </source>
</evidence>
<dbReference type="Proteomes" id="UP000053562">
    <property type="component" value="Unassembled WGS sequence"/>
</dbReference>
<evidence type="ECO:0000313" key="2">
    <source>
        <dbReference type="Proteomes" id="UP000053562"/>
    </source>
</evidence>
<evidence type="ECO:0008006" key="3">
    <source>
        <dbReference type="Google" id="ProtNLM"/>
    </source>
</evidence>
<gene>
    <name evidence="1" type="ORF">PVIIG_06233</name>
</gene>
<reference evidence="1 2" key="1">
    <citation type="submission" date="2011-08" db="EMBL/GenBank/DDBJ databases">
        <title>The Genome Sequence of Plasmodium vivax India VII.</title>
        <authorList>
            <consortium name="The Broad Institute Genome Sequencing Platform"/>
            <consortium name="The Broad Institute Genome Sequencing Center for Infectious Disease"/>
            <person name="Neafsey D."/>
            <person name="Carlton J."/>
            <person name="Barnwell J."/>
            <person name="Collins W."/>
            <person name="Escalante A."/>
            <person name="Mullikin J."/>
            <person name="Saul A."/>
            <person name="Guigo R."/>
            <person name="Camara F."/>
            <person name="Young S.K."/>
            <person name="Zeng Q."/>
            <person name="Gargeya S."/>
            <person name="Fitzgerald M."/>
            <person name="Haas B."/>
            <person name="Abouelleil A."/>
            <person name="Alvarado L."/>
            <person name="Arachchi H.M."/>
            <person name="Berlin A."/>
            <person name="Brown A."/>
            <person name="Chapman S.B."/>
            <person name="Chen Z."/>
            <person name="Dunbar C."/>
            <person name="Freedman E."/>
            <person name="Gearin G."/>
            <person name="Gellesch M."/>
            <person name="Goldberg J."/>
            <person name="Griggs A."/>
            <person name="Gujja S."/>
            <person name="Heiman D."/>
            <person name="Howarth C."/>
            <person name="Larson L."/>
            <person name="Lui A."/>
            <person name="MacDonald P.J.P."/>
            <person name="Montmayeur A."/>
            <person name="Murphy C."/>
            <person name="Neiman D."/>
            <person name="Pearson M."/>
            <person name="Priest M."/>
            <person name="Roberts A."/>
            <person name="Saif S."/>
            <person name="Shea T."/>
            <person name="Shenoy N."/>
            <person name="Sisk P."/>
            <person name="Stolte C."/>
            <person name="Sykes S."/>
            <person name="Wortman J."/>
            <person name="Nusbaum C."/>
            <person name="Birren B."/>
        </authorList>
    </citation>
    <scope>NUCLEOTIDE SEQUENCE [LARGE SCALE GENOMIC DNA]</scope>
    <source>
        <strain evidence="1 2">India VII</strain>
    </source>
</reference>
<dbReference type="OrthoDB" id="389431at2759"/>
<proteinExistence type="predicted"/>
<organism evidence="1 2">
    <name type="scientific">Plasmodium vivax India VII</name>
    <dbReference type="NCBI Taxonomy" id="1077284"/>
    <lineage>
        <taxon>Eukaryota</taxon>
        <taxon>Sar</taxon>
        <taxon>Alveolata</taxon>
        <taxon>Apicomplexa</taxon>
        <taxon>Aconoidasida</taxon>
        <taxon>Haemosporida</taxon>
        <taxon>Plasmodiidae</taxon>
        <taxon>Plasmodium</taxon>
        <taxon>Plasmodium (Plasmodium)</taxon>
    </lineage>
</organism>